<keyword evidence="4" id="KW-0472">Membrane</keyword>
<evidence type="ECO:0000313" key="6">
    <source>
        <dbReference type="EMBL" id="WCO68582.1"/>
    </source>
</evidence>
<feature type="domain" description="RDD" evidence="5">
    <location>
        <begin position="21"/>
        <end position="145"/>
    </location>
</feature>
<accession>A0AAE9YHH6</accession>
<dbReference type="PANTHER" id="PTHR38480:SF1">
    <property type="entry name" value="SLR0254 PROTEIN"/>
    <property type="match status" value="1"/>
</dbReference>
<sequence length="251" mass="25641">MEIEDRLTVPTPEGVDLELVVAGLGSRFMSSCVDTLLQVAVLVPLLLAAGRLGGAAGPALGAVSVLVVFVGAPAAWDALGGGRTPGRRATGLQLVRDDGSAVTVVPASVRNIVRLVDFLPSLYSVGAVSVLATRHHQRLGDLAAGTLVVRTGAVRRRAPVAVPGATRPEPAADDAAPAPVGGWDLTGVSAADEAVVRSFLARRGTLDPAARARVAGALARRLEPVVVGPDRAAGDEAFLEQVLAAREARAR</sequence>
<evidence type="ECO:0000256" key="3">
    <source>
        <dbReference type="ARBA" id="ARBA00022989"/>
    </source>
</evidence>
<dbReference type="Pfam" id="PF06271">
    <property type="entry name" value="RDD"/>
    <property type="match status" value="1"/>
</dbReference>
<dbReference type="InterPro" id="IPR010432">
    <property type="entry name" value="RDD"/>
</dbReference>
<keyword evidence="7" id="KW-1185">Reference proteome</keyword>
<comment type="subcellular location">
    <subcellularLocation>
        <location evidence="1">Membrane</location>
        <topology evidence="1">Multi-pass membrane protein</topology>
    </subcellularLocation>
</comment>
<protein>
    <submittedName>
        <fullName evidence="6">RDD family protein</fullName>
    </submittedName>
</protein>
<evidence type="ECO:0000256" key="2">
    <source>
        <dbReference type="ARBA" id="ARBA00022692"/>
    </source>
</evidence>
<dbReference type="Proteomes" id="UP001216390">
    <property type="component" value="Chromosome"/>
</dbReference>
<dbReference type="AlphaFoldDB" id="A0AAE9YHH6"/>
<evidence type="ECO:0000313" key="7">
    <source>
        <dbReference type="Proteomes" id="UP001216390"/>
    </source>
</evidence>
<dbReference type="KEGG" id="ima:PO878_07550"/>
<dbReference type="PANTHER" id="PTHR38480">
    <property type="entry name" value="SLR0254 PROTEIN"/>
    <property type="match status" value="1"/>
</dbReference>
<evidence type="ECO:0000259" key="5">
    <source>
        <dbReference type="Pfam" id="PF06271"/>
    </source>
</evidence>
<organism evidence="6 7">
    <name type="scientific">Iamia majanohamensis</name>
    <dbReference type="NCBI Taxonomy" id="467976"/>
    <lineage>
        <taxon>Bacteria</taxon>
        <taxon>Bacillati</taxon>
        <taxon>Actinomycetota</taxon>
        <taxon>Acidimicrobiia</taxon>
        <taxon>Acidimicrobiales</taxon>
        <taxon>Iamiaceae</taxon>
        <taxon>Iamia</taxon>
    </lineage>
</organism>
<name>A0AAE9YHH6_9ACTN</name>
<reference evidence="6" key="1">
    <citation type="submission" date="2023-01" db="EMBL/GenBank/DDBJ databases">
        <title>The diversity of Class Acidimicrobiia in South China Sea sediment environments and the proposal of Iamia marina sp. nov., a novel species of the genus Iamia.</title>
        <authorList>
            <person name="He Y."/>
            <person name="Tian X."/>
        </authorList>
    </citation>
    <scope>NUCLEOTIDE SEQUENCE</scope>
    <source>
        <strain evidence="6">DSM 19957</strain>
    </source>
</reference>
<dbReference type="RefSeq" id="WP_272738098.1">
    <property type="nucleotide sequence ID" value="NZ_CP116942.1"/>
</dbReference>
<keyword evidence="2" id="KW-0812">Transmembrane</keyword>
<evidence type="ECO:0000256" key="4">
    <source>
        <dbReference type="ARBA" id="ARBA00023136"/>
    </source>
</evidence>
<proteinExistence type="predicted"/>
<dbReference type="GO" id="GO:0016020">
    <property type="term" value="C:membrane"/>
    <property type="evidence" value="ECO:0007669"/>
    <property type="project" value="UniProtKB-SubCell"/>
</dbReference>
<dbReference type="EMBL" id="CP116942">
    <property type="protein sequence ID" value="WCO68582.1"/>
    <property type="molecule type" value="Genomic_DNA"/>
</dbReference>
<gene>
    <name evidence="6" type="ORF">PO878_07550</name>
</gene>
<keyword evidence="3" id="KW-1133">Transmembrane helix</keyword>
<evidence type="ECO:0000256" key="1">
    <source>
        <dbReference type="ARBA" id="ARBA00004141"/>
    </source>
</evidence>